<dbReference type="STRING" id="243272.MARTH_orf692"/>
<evidence type="ECO:0000259" key="3">
    <source>
        <dbReference type="Pfam" id="PF02272"/>
    </source>
</evidence>
<dbReference type="InterPro" id="IPR003156">
    <property type="entry name" value="DHHA1_dom"/>
</dbReference>
<feature type="domain" description="DHHA1" evidence="3">
    <location>
        <begin position="561"/>
        <end position="644"/>
    </location>
</feature>
<gene>
    <name evidence="4" type="ordered locus">MARTH_orf692</name>
</gene>
<dbReference type="RefSeq" id="WP_012498415.1">
    <property type="nucleotide sequence ID" value="NC_011025.1"/>
</dbReference>
<dbReference type="InterPro" id="IPR014528">
    <property type="entry name" value="GdpP/PdeA"/>
</dbReference>
<evidence type="ECO:0000313" key="4">
    <source>
        <dbReference type="EMBL" id="ACF07458.1"/>
    </source>
</evidence>
<dbReference type="EMBL" id="CP001047">
    <property type="protein sequence ID" value="ACF07458.1"/>
    <property type="molecule type" value="Genomic_DNA"/>
</dbReference>
<protein>
    <submittedName>
        <fullName evidence="4">Uncharacterized protein</fullName>
    </submittedName>
</protein>
<keyword evidence="1" id="KW-1133">Transmembrane helix</keyword>
<reference evidence="4 5" key="1">
    <citation type="journal article" date="2008" name="Infect. Immun.">
        <title>Genome of Mycoplasma arthritidis.</title>
        <authorList>
            <person name="Dybvig K."/>
            <person name="Zuhua C."/>
            <person name="Lao P."/>
            <person name="Jordan D.S."/>
            <person name="French C.T."/>
            <person name="Tu A.H."/>
            <person name="Loraine A.E."/>
        </authorList>
    </citation>
    <scope>NUCLEOTIDE SEQUENCE [LARGE SCALE GENOMIC DNA]</scope>
    <source>
        <strain evidence="4 5">158L3-1</strain>
    </source>
</reference>
<keyword evidence="1" id="KW-0472">Membrane</keyword>
<feature type="transmembrane region" description="Helical" evidence="1">
    <location>
        <begin position="38"/>
        <end position="60"/>
    </location>
</feature>
<dbReference type="InterPro" id="IPR038763">
    <property type="entry name" value="DHH_sf"/>
</dbReference>
<dbReference type="AlphaFoldDB" id="B3PN56"/>
<organism evidence="4 5">
    <name type="scientific">Metamycoplasma arthritidis (strain 158L3-1)</name>
    <name type="common">Mycoplasma arthritidis</name>
    <dbReference type="NCBI Taxonomy" id="243272"/>
    <lineage>
        <taxon>Bacteria</taxon>
        <taxon>Bacillati</taxon>
        <taxon>Mycoplasmatota</taxon>
        <taxon>Mycoplasmoidales</taxon>
        <taxon>Metamycoplasmataceae</taxon>
        <taxon>Metamycoplasma</taxon>
    </lineage>
</organism>
<dbReference type="InterPro" id="IPR051319">
    <property type="entry name" value="Oligoribo/pAp-PDE_c-di-AMP_PDE"/>
</dbReference>
<keyword evidence="5" id="KW-1185">Reference proteome</keyword>
<proteinExistence type="predicted"/>
<dbReference type="PIRSF" id="PIRSF026583">
    <property type="entry name" value="YybT"/>
    <property type="match status" value="1"/>
</dbReference>
<keyword evidence="1" id="KW-0812">Transmembrane</keyword>
<sequence length="653" mass="74237">MVRDKKKIAIILEIIFLFIIPTISLFIVFFFVNHALQIYFGITYLFWIIAIGITGIIKYARHISSLGLVNESFNYYMEKELANFSIGMIAFSNDGSIVWISKFIENRFGRKIIGEDIKKIFNITEWKSTNLNFEFEKDNFFYQVNVYFEENFVSIKDITLQTQLLENYFNDRSVFGRLEIDNISLYQSTLSEADFFKINVSVLGMLDTLSKKWNFVYKNYENGKFFLITTQKILSEFEKSNFNFFQELANKKIIKNANITISAGFSYGALSLNALDALSKEALLESQARGGNQTTIKTQNERSRHYGSESEIEINLSRTNVNHIAKFLISKLSSDAIEKVIVYGHKNADLDAIGAAFGIYALAKHYDKRVFIQNMTYDDTASRMIDRIEKDLRKAFITKRQATSLNDAKTLVVIVDTASEDRIENPSAFTNILKDNIIVLDHHRINKTLENVYRENVYIDSFSSSASEIVTEIIALTNNSEAISPEIAQLLLNGIYLDTNRFQKQTSSKTFYASSLLQNWGAKTSNAVHSLKINKESFELINLLLKNTQEVKPGYFLAYTDREIPIDVISIAADEILRVDGRKAAFVVAKLPNKKVYKMSARGINTNVQVIAEAVNGGGHFSTAAAESDEDLDLFIDNIKQAISDVKDESNNN</sequence>
<dbReference type="Pfam" id="PF01368">
    <property type="entry name" value="DHH"/>
    <property type="match status" value="1"/>
</dbReference>
<feature type="domain" description="DDH" evidence="2">
    <location>
        <begin position="339"/>
        <end position="495"/>
    </location>
</feature>
<dbReference type="eggNOG" id="COG3887">
    <property type="taxonomic scope" value="Bacteria"/>
</dbReference>
<dbReference type="KEGG" id="mat:MARTH_orf692"/>
<dbReference type="PANTHER" id="PTHR47618">
    <property type="entry name" value="BIFUNCTIONAL OLIGORIBONUCLEASE AND PAP PHOSPHATASE NRNA"/>
    <property type="match status" value="1"/>
</dbReference>
<dbReference type="Proteomes" id="UP000008812">
    <property type="component" value="Chromosome"/>
</dbReference>
<feature type="transmembrane region" description="Helical" evidence="1">
    <location>
        <begin position="12"/>
        <end position="32"/>
    </location>
</feature>
<dbReference type="Pfam" id="PF02272">
    <property type="entry name" value="DHHA1"/>
    <property type="match status" value="1"/>
</dbReference>
<dbReference type="GO" id="GO:0003676">
    <property type="term" value="F:nucleic acid binding"/>
    <property type="evidence" value="ECO:0007669"/>
    <property type="project" value="InterPro"/>
</dbReference>
<evidence type="ECO:0000256" key="1">
    <source>
        <dbReference type="SAM" id="Phobius"/>
    </source>
</evidence>
<evidence type="ECO:0000259" key="2">
    <source>
        <dbReference type="Pfam" id="PF01368"/>
    </source>
</evidence>
<dbReference type="Gene3D" id="3.30.450.20">
    <property type="entry name" value="PAS domain"/>
    <property type="match status" value="1"/>
</dbReference>
<feature type="transmembrane region" description="Helical" evidence="1">
    <location>
        <begin position="81"/>
        <end position="100"/>
    </location>
</feature>
<dbReference type="PANTHER" id="PTHR47618:SF2">
    <property type="entry name" value="CYCLIC-DI-AMP PHOSPHODIESTERASE GDPP"/>
    <property type="match status" value="1"/>
</dbReference>
<dbReference type="HOGENOM" id="CLU_018278_0_0_14"/>
<name>B3PN56_META1</name>
<accession>B3PN56</accession>
<dbReference type="Gene3D" id="3.10.310.30">
    <property type="match status" value="1"/>
</dbReference>
<dbReference type="Pfam" id="PF24898">
    <property type="entry name" value="GGDEF_GdpP"/>
    <property type="match status" value="1"/>
</dbReference>
<dbReference type="InterPro" id="IPR001667">
    <property type="entry name" value="DDH_dom"/>
</dbReference>
<dbReference type="Gene3D" id="3.90.1640.10">
    <property type="entry name" value="inorganic pyrophosphatase (n-terminal core)"/>
    <property type="match status" value="1"/>
</dbReference>
<dbReference type="SUPFAM" id="SSF64182">
    <property type="entry name" value="DHH phosphoesterases"/>
    <property type="match status" value="1"/>
</dbReference>
<evidence type="ECO:0000313" key="5">
    <source>
        <dbReference type="Proteomes" id="UP000008812"/>
    </source>
</evidence>